<dbReference type="GO" id="GO:0030983">
    <property type="term" value="F:mismatched DNA binding"/>
    <property type="evidence" value="ECO:0007669"/>
    <property type="project" value="InterPro"/>
</dbReference>
<dbReference type="PIRSF" id="PIRSF037677">
    <property type="entry name" value="DNA_mis_repair_Msh6"/>
    <property type="match status" value="1"/>
</dbReference>
<evidence type="ECO:0000256" key="6">
    <source>
        <dbReference type="ARBA" id="ARBA00022840"/>
    </source>
</evidence>
<dbReference type="PROSITE" id="PS00486">
    <property type="entry name" value="DNA_MISMATCH_REPAIR_2"/>
    <property type="match status" value="1"/>
</dbReference>
<reference evidence="16" key="2">
    <citation type="submission" date="2025-08" db="UniProtKB">
        <authorList>
            <consortium name="RefSeq"/>
        </authorList>
    </citation>
    <scope>IDENTIFICATION</scope>
    <source>
        <tissue evidence="16">Leaf</tissue>
    </source>
</reference>
<dbReference type="InterPro" id="IPR007861">
    <property type="entry name" value="DNA_mismatch_repair_MutS_clamp"/>
</dbReference>
<dbReference type="GO" id="GO:0006312">
    <property type="term" value="P:mitotic recombination"/>
    <property type="evidence" value="ECO:0007669"/>
    <property type="project" value="TreeGrafter"/>
</dbReference>
<dbReference type="InterPro" id="IPR045076">
    <property type="entry name" value="MutS"/>
</dbReference>
<evidence type="ECO:0000313" key="15">
    <source>
        <dbReference type="Proteomes" id="UP000504610"/>
    </source>
</evidence>
<protein>
    <recommendedName>
        <fullName evidence="3 11">DNA mismatch repair protein MSH3</fullName>
    </recommendedName>
    <alternativeName>
        <fullName evidence="3 11">DNA mismatch repair protein MSH3</fullName>
    </alternativeName>
    <alternativeName>
        <fullName evidence="10">MutS protein homolog 3</fullName>
    </alternativeName>
</protein>
<dbReference type="Pfam" id="PF05192">
    <property type="entry name" value="MutS_III"/>
    <property type="match status" value="1"/>
</dbReference>
<dbReference type="InterPro" id="IPR007695">
    <property type="entry name" value="DNA_mismatch_repair_MutS-lik_N"/>
</dbReference>
<dbReference type="GO" id="GO:0140664">
    <property type="term" value="F:ATP-dependent DNA damage sensor activity"/>
    <property type="evidence" value="ECO:0007669"/>
    <property type="project" value="InterPro"/>
</dbReference>
<feature type="region of interest" description="Disordered" evidence="13">
    <location>
        <begin position="1"/>
        <end position="86"/>
    </location>
</feature>
<dbReference type="Gene3D" id="1.10.1420.10">
    <property type="match status" value="2"/>
</dbReference>
<dbReference type="Pfam" id="PF01624">
    <property type="entry name" value="MutS_I"/>
    <property type="match status" value="1"/>
</dbReference>
<evidence type="ECO:0000256" key="5">
    <source>
        <dbReference type="ARBA" id="ARBA00022763"/>
    </source>
</evidence>
<dbReference type="CDD" id="cd03287">
    <property type="entry name" value="ABC_MSH3_euk"/>
    <property type="match status" value="1"/>
</dbReference>
<dbReference type="Pfam" id="PF05190">
    <property type="entry name" value="MutS_IV"/>
    <property type="match status" value="1"/>
</dbReference>
<dbReference type="FunFam" id="3.40.1170.10:FF:000004">
    <property type="entry name" value="DNA mismatch repair protein"/>
    <property type="match status" value="1"/>
</dbReference>
<keyword evidence="5 12" id="KW-0227">DNA damage</keyword>
<evidence type="ECO:0000256" key="7">
    <source>
        <dbReference type="ARBA" id="ARBA00023125"/>
    </source>
</evidence>
<evidence type="ECO:0000256" key="2">
    <source>
        <dbReference type="ARBA" id="ARBA00007094"/>
    </source>
</evidence>
<dbReference type="SUPFAM" id="SSF53150">
    <property type="entry name" value="DNA repair protein MutS, domain II"/>
    <property type="match status" value="1"/>
</dbReference>
<dbReference type="Gene3D" id="3.30.420.110">
    <property type="entry name" value="MutS, connector domain"/>
    <property type="match status" value="1"/>
</dbReference>
<keyword evidence="9" id="KW-0539">Nucleus</keyword>
<dbReference type="FunFam" id="3.30.420.110:FF:000010">
    <property type="entry name" value="DNA mismatch repair protein"/>
    <property type="match status" value="1"/>
</dbReference>
<evidence type="ECO:0000256" key="10">
    <source>
        <dbReference type="ARBA" id="ARBA00029792"/>
    </source>
</evidence>
<dbReference type="SUPFAM" id="SSF52540">
    <property type="entry name" value="P-loop containing nucleoside triphosphate hydrolases"/>
    <property type="match status" value="1"/>
</dbReference>
<evidence type="ECO:0000256" key="4">
    <source>
        <dbReference type="ARBA" id="ARBA00022741"/>
    </source>
</evidence>
<dbReference type="InterPro" id="IPR000432">
    <property type="entry name" value="DNA_mismatch_repair_MutS_C"/>
</dbReference>
<dbReference type="PANTHER" id="PTHR11361:SF122">
    <property type="entry name" value="DNA MISMATCH REPAIR PROTEIN MSH3"/>
    <property type="match status" value="1"/>
</dbReference>
<keyword evidence="6" id="KW-0067">ATP-binding</keyword>
<dbReference type="SUPFAM" id="SSF55271">
    <property type="entry name" value="DNA repair protein MutS, domain I"/>
    <property type="match status" value="1"/>
</dbReference>
<organism evidence="15 16">
    <name type="scientific">Raphanus sativus</name>
    <name type="common">Radish</name>
    <name type="synonym">Raphanus raphanistrum var. sativus</name>
    <dbReference type="NCBI Taxonomy" id="3726"/>
    <lineage>
        <taxon>Eukaryota</taxon>
        <taxon>Viridiplantae</taxon>
        <taxon>Streptophyta</taxon>
        <taxon>Embryophyta</taxon>
        <taxon>Tracheophyta</taxon>
        <taxon>Spermatophyta</taxon>
        <taxon>Magnoliopsida</taxon>
        <taxon>eudicotyledons</taxon>
        <taxon>Gunneridae</taxon>
        <taxon>Pentapetalae</taxon>
        <taxon>rosids</taxon>
        <taxon>malvids</taxon>
        <taxon>Brassicales</taxon>
        <taxon>Brassicaceae</taxon>
        <taxon>Brassiceae</taxon>
        <taxon>Raphanus</taxon>
    </lineage>
</organism>
<dbReference type="Proteomes" id="UP000504610">
    <property type="component" value="Chromosome 4"/>
</dbReference>
<evidence type="ECO:0000256" key="8">
    <source>
        <dbReference type="ARBA" id="ARBA00023204"/>
    </source>
</evidence>
<evidence type="ECO:0000256" key="12">
    <source>
        <dbReference type="RuleBase" id="RU003756"/>
    </source>
</evidence>
<comment type="similarity">
    <text evidence="2">Belongs to the DNA mismatch repair MutS family. MSH3 subfamily.</text>
</comment>
<evidence type="ECO:0000256" key="3">
    <source>
        <dbReference type="ARBA" id="ARBA00022151"/>
    </source>
</evidence>
<accession>A0A6J0N6X5</accession>
<dbReference type="OrthoDB" id="10252754at2759"/>
<keyword evidence="4 12" id="KW-0547">Nucleotide-binding</keyword>
<dbReference type="GO" id="GO:0006298">
    <property type="term" value="P:mismatch repair"/>
    <property type="evidence" value="ECO:0007669"/>
    <property type="project" value="InterPro"/>
</dbReference>
<feature type="compositionally biased region" description="Low complexity" evidence="13">
    <location>
        <begin position="31"/>
        <end position="43"/>
    </location>
</feature>
<evidence type="ECO:0000259" key="14">
    <source>
        <dbReference type="PROSITE" id="PS00486"/>
    </source>
</evidence>
<reference evidence="15" key="1">
    <citation type="journal article" date="2019" name="Database">
        <title>The radish genome database (RadishGD): an integrated information resource for radish genomics.</title>
        <authorList>
            <person name="Yu H.J."/>
            <person name="Baek S."/>
            <person name="Lee Y.J."/>
            <person name="Cho A."/>
            <person name="Mun J.H."/>
        </authorList>
    </citation>
    <scope>NUCLEOTIDE SEQUENCE [LARGE SCALE GENOMIC DNA]</scope>
    <source>
        <strain evidence="15">cv. WK10039</strain>
    </source>
</reference>
<dbReference type="RefSeq" id="XP_018480422.1">
    <property type="nucleotide sequence ID" value="XM_018624920.2"/>
</dbReference>
<dbReference type="SUPFAM" id="SSF48334">
    <property type="entry name" value="DNA repair protein MutS, domain III"/>
    <property type="match status" value="1"/>
</dbReference>
<proteinExistence type="inferred from homology"/>
<keyword evidence="15" id="KW-1185">Reference proteome</keyword>
<evidence type="ECO:0000256" key="9">
    <source>
        <dbReference type="ARBA" id="ARBA00023242"/>
    </source>
</evidence>
<dbReference type="GO" id="GO:0005524">
    <property type="term" value="F:ATP binding"/>
    <property type="evidence" value="ECO:0007669"/>
    <property type="project" value="UniProtKB-KW"/>
</dbReference>
<dbReference type="InterPro" id="IPR036187">
    <property type="entry name" value="DNA_mismatch_repair_MutS_sf"/>
</dbReference>
<dbReference type="InterPro" id="IPR027417">
    <property type="entry name" value="P-loop_NTPase"/>
</dbReference>
<evidence type="ECO:0000313" key="16">
    <source>
        <dbReference type="RefSeq" id="XP_018480422.1"/>
    </source>
</evidence>
<dbReference type="Pfam" id="PF05188">
    <property type="entry name" value="MutS_II"/>
    <property type="match status" value="1"/>
</dbReference>
<dbReference type="GO" id="GO:0005634">
    <property type="term" value="C:nucleus"/>
    <property type="evidence" value="ECO:0007669"/>
    <property type="project" value="UniProtKB-SubCell"/>
</dbReference>
<evidence type="ECO:0000256" key="1">
    <source>
        <dbReference type="ARBA" id="ARBA00004123"/>
    </source>
</evidence>
<dbReference type="FunFam" id="3.40.50.300:FF:002130">
    <property type="entry name" value="DNA mismatch repair protein MSH3"/>
    <property type="match status" value="1"/>
</dbReference>
<sequence length="1038" mass="114405">MGKQKQQVISRFFAPKPKPSPPPPPNPKSNPVPSSSSTPSPTKISATVSFSPSKRKLLSDHLAAASPNKKPKLSPHTQNPTPDPNLHRRFLQRFLEPSPPEEQSIPTTTSSIKYTPLEKQVVELKRKHPDVILMVEVGYRYRFFGEDAEIAARVLGIYAHVDHSFMTASVPTFRLNVHVRRLVNAGYKVGVVKQTETAAIKSHGANRTGPFFRGLSALYTKATLEAAEDISGGCAGEEGFGGGQSNFLVCVVDERVNTEGFDVRVGVVGVEISTGEVVYGEFNDNFMRSGLEAVVLSLSPAELLLGLPLSQQTEKFLLAHAGPTSNVRVERASLDRLRNGSSAVDEIVSLYEDLTARNLADDKENKVEVAEQKTSGLTVHTIMNMPHLTVQALALTLRHLKQFGFERILFEGASFRSLSNTTEMTLSANTLQQLEVVRNNLDGSQSGSLFHNMNQTLTVYGSRLLRHWVTHPLCDRNLISARLDAVSEIVACMGSPSSSQVSDDLDEESSKRKMVQPEFYHVLSSVLTALSRSPDIQRGITRIFHRTAKATEFIAVIEAILLAGKQLQRLGINQVGETRSMQFATVRSSFLRKLISVVSSPAVVDNAAKLLSTLNKEGAARGDLLDILITSNDQFPELAEARQAVLTVRERLDSLIVSYQKKLANRNLQFLEVSGITHLIEVPVDAKVPMNWVKVNSTKKTIRYHPPEIVAGLDELALATEHLAIVNRASWDSFLKSFARYYTDFQAAVQALATLDCLHSLATLSRNKNYICPLFVDDCEPVEINIQSGRHPVLETILQDNFVPNDTSLHAEGEYCQIITGPNMGGKSCYIRQVALISIMAQVGSFVPASFAKLHVLDGVFTRMGATDSIQHGRSTFLEELSEASHIIRTCSSRSLVIIDELGRGTSTHDGVAIAYATLQHLLIEKRCLLLFVTHYPEIAEISNSHPVSAGTYHVSYLTSQKDNNGDCDHDDVTYLYKLVRGLCSRSFGFKVAQLAQIPPSCIRRAITMAANLEAEVRARERNTVSSIKHLMETPREL</sequence>
<evidence type="ECO:0000256" key="13">
    <source>
        <dbReference type="SAM" id="MobiDB-lite"/>
    </source>
</evidence>
<dbReference type="PANTHER" id="PTHR11361">
    <property type="entry name" value="DNA MISMATCH REPAIR PROTEIN MUTS FAMILY MEMBER"/>
    <property type="match status" value="1"/>
</dbReference>
<feature type="compositionally biased region" description="Pro residues" evidence="13">
    <location>
        <begin position="16"/>
        <end position="30"/>
    </location>
</feature>
<evidence type="ECO:0000256" key="11">
    <source>
        <dbReference type="ARBA" id="ARBA00073774"/>
    </source>
</evidence>
<dbReference type="SMART" id="SM00534">
    <property type="entry name" value="MUTSac"/>
    <property type="match status" value="1"/>
</dbReference>
<dbReference type="InterPro" id="IPR007696">
    <property type="entry name" value="DNA_mismatch_repair_MutS_core"/>
</dbReference>
<keyword evidence="7 12" id="KW-0238">DNA-binding</keyword>
<dbReference type="InterPro" id="IPR007860">
    <property type="entry name" value="DNA_mmatch_repair_MutS_con_dom"/>
</dbReference>
<dbReference type="Gene3D" id="3.40.1170.10">
    <property type="entry name" value="DNA repair protein MutS, domain I"/>
    <property type="match status" value="1"/>
</dbReference>
<dbReference type="InterPro" id="IPR036678">
    <property type="entry name" value="MutS_con_dom_sf"/>
</dbReference>
<dbReference type="KEGG" id="rsz:108851483"/>
<comment type="subcellular location">
    <subcellularLocation>
        <location evidence="1">Nucleus</location>
    </subcellularLocation>
</comment>
<dbReference type="GeneID" id="108851483"/>
<dbReference type="InterPro" id="IPR017261">
    <property type="entry name" value="DNA_mismatch_repair_MutS/MSH"/>
</dbReference>
<gene>
    <name evidence="16" type="primary">LOC108851483</name>
</gene>
<dbReference type="Gene3D" id="3.40.50.300">
    <property type="entry name" value="P-loop containing nucleotide triphosphate hydrolases"/>
    <property type="match status" value="1"/>
</dbReference>
<feature type="domain" description="DNA mismatch repair proteins mutS family" evidence="14">
    <location>
        <begin position="895"/>
        <end position="911"/>
    </location>
</feature>
<keyword evidence="8 12" id="KW-0234">DNA repair</keyword>
<comment type="function">
    <text evidence="12">Component of the post-replicative DNA mismatch repair system (MMR).</text>
</comment>
<name>A0A6J0N6X5_RAPSA</name>
<dbReference type="AlphaFoldDB" id="A0A6J0N6X5"/>
<dbReference type="InterPro" id="IPR016151">
    <property type="entry name" value="DNA_mismatch_repair_MutS_N"/>
</dbReference>
<dbReference type="FunFam" id="1.10.1420.10:FF:000004">
    <property type="entry name" value="DNA mismatch repair protein Msh3"/>
    <property type="match status" value="1"/>
</dbReference>
<dbReference type="SMART" id="SM00533">
    <property type="entry name" value="MUTSd"/>
    <property type="match status" value="1"/>
</dbReference>
<dbReference type="Pfam" id="PF00488">
    <property type="entry name" value="MutS_V"/>
    <property type="match status" value="1"/>
</dbReference>